<evidence type="ECO:0000256" key="2">
    <source>
        <dbReference type="ARBA" id="ARBA00023150"/>
    </source>
</evidence>
<dbReference type="Pfam" id="PF02634">
    <property type="entry name" value="FdhD-NarQ"/>
    <property type="match status" value="1"/>
</dbReference>
<comment type="function">
    <text evidence="3">Required for formate dehydrogenase (FDH) activity. Acts as a sulfur carrier protein that transfers sulfur from IscS to the molybdenum cofactor prior to its insertion into FDH.</text>
</comment>
<dbReference type="HAMAP" id="MF_00187">
    <property type="entry name" value="FdhD"/>
    <property type="match status" value="1"/>
</dbReference>
<dbReference type="PANTHER" id="PTHR30592">
    <property type="entry name" value="FORMATE DEHYDROGENASE"/>
    <property type="match status" value="1"/>
</dbReference>
<evidence type="ECO:0000256" key="1">
    <source>
        <dbReference type="ARBA" id="ARBA00022490"/>
    </source>
</evidence>
<keyword evidence="5" id="KW-1185">Reference proteome</keyword>
<dbReference type="NCBIfam" id="TIGR00129">
    <property type="entry name" value="fdhD_narQ"/>
    <property type="match status" value="1"/>
</dbReference>
<dbReference type="RefSeq" id="WP_091613736.1">
    <property type="nucleotide sequence ID" value="NZ_FNNC01000003.1"/>
</dbReference>
<accession>A0A1H2UFW4</accession>
<gene>
    <name evidence="3" type="primary">fdhD</name>
    <name evidence="4" type="ORF">SAMN05421781_1703</name>
</gene>
<dbReference type="InterPro" id="IPR016193">
    <property type="entry name" value="Cytidine_deaminase-like"/>
</dbReference>
<dbReference type="SUPFAM" id="SSF53927">
    <property type="entry name" value="Cytidine deaminase-like"/>
    <property type="match status" value="1"/>
</dbReference>
<dbReference type="GO" id="GO:0006777">
    <property type="term" value="P:Mo-molybdopterin cofactor biosynthetic process"/>
    <property type="evidence" value="ECO:0007669"/>
    <property type="project" value="UniProtKB-UniRule"/>
</dbReference>
<reference evidence="4 5" key="1">
    <citation type="submission" date="2016-10" db="EMBL/GenBank/DDBJ databases">
        <authorList>
            <person name="de Groot N.N."/>
        </authorList>
    </citation>
    <scope>NUCLEOTIDE SEQUENCE [LARGE SCALE GENOMIC DNA]</scope>
    <source>
        <strain evidence="4 5">DSM 23126</strain>
    </source>
</reference>
<dbReference type="Gene3D" id="3.40.140.10">
    <property type="entry name" value="Cytidine Deaminase, domain 2"/>
    <property type="match status" value="1"/>
</dbReference>
<dbReference type="STRING" id="1122204.SAMN05421781_1703"/>
<sequence length="270" mass="29533">MPDRSTAIQPIVSYSPEQGLYTAEDQVALEKPMTIVVNDEEFATLVCTPTHVEELVVGFLASEGVILFYREIESVSLDDDLGFAYVSINSNRVKEASFYSKRVIGSCCGKSRQFYFQSDVQTAKTAVTKRTLTPEQCLGFMKEMQDNSVVFKNTGGVHNAAICDTDGIIVDRSDIGRHNALDKLYGYCLMNGIQVRDKVLVFSGRLSSEVLTKAAKMGMGIILSKSAPTNLAIRLADDLNITAVGFIRGSTFNVYAHAERISADVPSATK</sequence>
<proteinExistence type="inferred from homology"/>
<dbReference type="GO" id="GO:0005737">
    <property type="term" value="C:cytoplasm"/>
    <property type="evidence" value="ECO:0007669"/>
    <property type="project" value="UniProtKB-SubCell"/>
</dbReference>
<organism evidence="4 5">
    <name type="scientific">Marinococcus luteus</name>
    <dbReference type="NCBI Taxonomy" id="1122204"/>
    <lineage>
        <taxon>Bacteria</taxon>
        <taxon>Bacillati</taxon>
        <taxon>Bacillota</taxon>
        <taxon>Bacilli</taxon>
        <taxon>Bacillales</taxon>
        <taxon>Bacillaceae</taxon>
        <taxon>Marinococcus</taxon>
    </lineage>
</organism>
<dbReference type="Gene3D" id="3.10.20.10">
    <property type="match status" value="1"/>
</dbReference>
<dbReference type="GO" id="GO:0016783">
    <property type="term" value="F:sulfurtransferase activity"/>
    <property type="evidence" value="ECO:0007669"/>
    <property type="project" value="InterPro"/>
</dbReference>
<comment type="caution">
    <text evidence="3">Lacks conserved residue(s) required for the propagation of feature annotation.</text>
</comment>
<keyword evidence="1 3" id="KW-0963">Cytoplasm</keyword>
<evidence type="ECO:0000313" key="5">
    <source>
        <dbReference type="Proteomes" id="UP000199488"/>
    </source>
</evidence>
<dbReference type="PIRSF" id="PIRSF015626">
    <property type="entry name" value="FdhD"/>
    <property type="match status" value="1"/>
</dbReference>
<evidence type="ECO:0000256" key="3">
    <source>
        <dbReference type="HAMAP-Rule" id="MF_00187"/>
    </source>
</evidence>
<dbReference type="GO" id="GO:0097163">
    <property type="term" value="F:sulfur carrier activity"/>
    <property type="evidence" value="ECO:0007669"/>
    <property type="project" value="UniProtKB-UniRule"/>
</dbReference>
<dbReference type="OrthoDB" id="9782042at2"/>
<protein>
    <recommendedName>
        <fullName evidence="3">Sulfur carrier protein FdhD</fullName>
    </recommendedName>
</protein>
<keyword evidence="2 3" id="KW-0501">Molybdenum cofactor biosynthesis</keyword>
<dbReference type="PANTHER" id="PTHR30592:SF1">
    <property type="entry name" value="SULFUR CARRIER PROTEIN FDHD"/>
    <property type="match status" value="1"/>
</dbReference>
<comment type="similarity">
    <text evidence="3">Belongs to the FdhD family.</text>
</comment>
<comment type="subcellular location">
    <subcellularLocation>
        <location evidence="3">Cytoplasm</location>
    </subcellularLocation>
</comment>
<feature type="active site" description="Cysteine persulfide intermediate" evidence="3">
    <location>
        <position position="108"/>
    </location>
</feature>
<dbReference type="InterPro" id="IPR003786">
    <property type="entry name" value="FdhD"/>
</dbReference>
<dbReference type="EMBL" id="FNNC01000003">
    <property type="protein sequence ID" value="SDW54990.1"/>
    <property type="molecule type" value="Genomic_DNA"/>
</dbReference>
<dbReference type="AlphaFoldDB" id="A0A1H2UFW4"/>
<name>A0A1H2UFW4_9BACI</name>
<dbReference type="Proteomes" id="UP000199488">
    <property type="component" value="Unassembled WGS sequence"/>
</dbReference>
<evidence type="ECO:0000313" key="4">
    <source>
        <dbReference type="EMBL" id="SDW54990.1"/>
    </source>
</evidence>